<dbReference type="AlphaFoldDB" id="A0A521E2M7"/>
<reference evidence="2 3" key="1">
    <citation type="submission" date="2017-05" db="EMBL/GenBank/DDBJ databases">
        <authorList>
            <person name="Varghese N."/>
            <person name="Submissions S."/>
        </authorList>
    </citation>
    <scope>NUCLEOTIDE SEQUENCE [LARGE SCALE GENOMIC DNA]</scope>
    <source>
        <strain evidence="2 3">DSM 46834</strain>
    </source>
</reference>
<accession>A0A521E2M7</accession>
<keyword evidence="3" id="KW-1185">Reference proteome</keyword>
<evidence type="ECO:0000256" key="1">
    <source>
        <dbReference type="SAM" id="Phobius"/>
    </source>
</evidence>
<evidence type="ECO:0000313" key="2">
    <source>
        <dbReference type="EMBL" id="SMO78198.1"/>
    </source>
</evidence>
<keyword evidence="1" id="KW-1133">Transmembrane helix</keyword>
<dbReference type="RefSeq" id="WP_425459848.1">
    <property type="nucleotide sequence ID" value="NZ_FXTJ01000004.1"/>
</dbReference>
<keyword evidence="1" id="KW-0472">Membrane</keyword>
<proteinExistence type="predicted"/>
<dbReference type="Proteomes" id="UP000317484">
    <property type="component" value="Unassembled WGS sequence"/>
</dbReference>
<feature type="transmembrane region" description="Helical" evidence="1">
    <location>
        <begin position="6"/>
        <end position="26"/>
    </location>
</feature>
<dbReference type="EMBL" id="FXTJ01000004">
    <property type="protein sequence ID" value="SMO78198.1"/>
    <property type="molecule type" value="Genomic_DNA"/>
</dbReference>
<evidence type="ECO:0000313" key="3">
    <source>
        <dbReference type="Proteomes" id="UP000317484"/>
    </source>
</evidence>
<protein>
    <submittedName>
        <fullName evidence="2">Uncharacterized protein</fullName>
    </submittedName>
</protein>
<gene>
    <name evidence="2" type="ORF">SAMN06273567_104172</name>
</gene>
<name>A0A521E2M7_9ACTN</name>
<sequence>MLMLVVWIAVPVLCLVVLGALAYGLLGAFQRLGRELAAAERDVRPVLEQAQATAARAAAVQAGAVQAGEGRAGERRADAG</sequence>
<organism evidence="2 3">
    <name type="scientific">Geodermatophilus aquaeductus</name>
    <dbReference type="NCBI Taxonomy" id="1564161"/>
    <lineage>
        <taxon>Bacteria</taxon>
        <taxon>Bacillati</taxon>
        <taxon>Actinomycetota</taxon>
        <taxon>Actinomycetes</taxon>
        <taxon>Geodermatophilales</taxon>
        <taxon>Geodermatophilaceae</taxon>
        <taxon>Geodermatophilus</taxon>
    </lineage>
</organism>
<keyword evidence="1" id="KW-0812">Transmembrane</keyword>